<comment type="subunit">
    <text evidence="6">Part of the FGAM synthase complex composed of 1 PurL, 1 PurQ and 2 PurS subunits.</text>
</comment>
<dbReference type="PANTHER" id="PTHR34696:SF1">
    <property type="entry name" value="PHOSPHORIBOSYLFORMYLGLYCINAMIDINE SYNTHASE SUBUNIT PURS"/>
    <property type="match status" value="1"/>
</dbReference>
<dbReference type="GO" id="GO:0004642">
    <property type="term" value="F:phosphoribosylformylglycinamidine synthase activity"/>
    <property type="evidence" value="ECO:0007669"/>
    <property type="project" value="UniProtKB-UniRule"/>
</dbReference>
<dbReference type="UniPathway" id="UPA00074">
    <property type="reaction ID" value="UER00128"/>
</dbReference>
<dbReference type="NCBIfam" id="NF004630">
    <property type="entry name" value="PRK05974.1"/>
    <property type="match status" value="1"/>
</dbReference>
<dbReference type="SUPFAM" id="SSF82697">
    <property type="entry name" value="PurS-like"/>
    <property type="match status" value="1"/>
</dbReference>
<dbReference type="Pfam" id="PF02700">
    <property type="entry name" value="PurS"/>
    <property type="match status" value="1"/>
</dbReference>
<sequence length="80" mass="8918">MPKITVYVTLKPTLLDAQGRTVEGAVHHLGYEDVTNVRIGKIIEMEMPGGAEEARERARVLCDKLLANPVTESYRIEVQP</sequence>
<keyword evidence="4 6" id="KW-0658">Purine biosynthesis</keyword>
<dbReference type="GO" id="GO:0005524">
    <property type="term" value="F:ATP binding"/>
    <property type="evidence" value="ECO:0007669"/>
    <property type="project" value="UniProtKB-UniRule"/>
</dbReference>
<accession>A0A6J4IKA9</accession>
<dbReference type="Gene3D" id="3.30.1280.10">
    <property type="entry name" value="Phosphoribosylformylglycinamidine synthase subunit PurS"/>
    <property type="match status" value="1"/>
</dbReference>
<keyword evidence="2 6" id="KW-0436">Ligase</keyword>
<comment type="similarity">
    <text evidence="6">Belongs to the PurS family.</text>
</comment>
<keyword evidence="1 6" id="KW-0963">Cytoplasm</keyword>
<dbReference type="PANTHER" id="PTHR34696">
    <property type="entry name" value="PHOSPHORIBOSYLFORMYLGLYCINAMIDINE SYNTHASE SUBUNIT PURS"/>
    <property type="match status" value="1"/>
</dbReference>
<evidence type="ECO:0000256" key="4">
    <source>
        <dbReference type="ARBA" id="ARBA00022755"/>
    </source>
</evidence>
<dbReference type="NCBIfam" id="TIGR00302">
    <property type="entry name" value="phosphoribosylformylglycinamidine synthase subunit PurS"/>
    <property type="match status" value="1"/>
</dbReference>
<comment type="pathway">
    <text evidence="6">Purine metabolism; IMP biosynthesis via de novo pathway; 5-amino-1-(5-phospho-D-ribosyl)imidazole from N(2)-formyl-N(1)-(5-phospho-D-ribosyl)glycinamide: step 1/2.</text>
</comment>
<reference evidence="7" key="1">
    <citation type="submission" date="2020-02" db="EMBL/GenBank/DDBJ databases">
        <authorList>
            <person name="Meier V. D."/>
        </authorList>
    </citation>
    <scope>NUCLEOTIDE SEQUENCE</scope>
    <source>
        <strain evidence="7">AVDCRST_MAG63</strain>
    </source>
</reference>
<evidence type="ECO:0000256" key="3">
    <source>
        <dbReference type="ARBA" id="ARBA00022741"/>
    </source>
</evidence>
<evidence type="ECO:0000256" key="6">
    <source>
        <dbReference type="HAMAP-Rule" id="MF_01926"/>
    </source>
</evidence>
<organism evidence="7">
    <name type="scientific">uncultured Armatimonadetes bacterium</name>
    <dbReference type="NCBI Taxonomy" id="157466"/>
    <lineage>
        <taxon>Bacteria</taxon>
        <taxon>Bacillati</taxon>
        <taxon>Armatimonadota</taxon>
        <taxon>environmental samples</taxon>
    </lineage>
</organism>
<dbReference type="AlphaFoldDB" id="A0A6J4IKA9"/>
<gene>
    <name evidence="6" type="primary">purS</name>
    <name evidence="7" type="ORF">AVDCRST_MAG63-2108</name>
</gene>
<keyword evidence="3 6" id="KW-0547">Nucleotide-binding</keyword>
<name>A0A6J4IKA9_9BACT</name>
<dbReference type="GO" id="GO:0005737">
    <property type="term" value="C:cytoplasm"/>
    <property type="evidence" value="ECO:0007669"/>
    <property type="project" value="UniProtKB-SubCell"/>
</dbReference>
<evidence type="ECO:0000256" key="1">
    <source>
        <dbReference type="ARBA" id="ARBA00022490"/>
    </source>
</evidence>
<dbReference type="HAMAP" id="MF_01926">
    <property type="entry name" value="PurS"/>
    <property type="match status" value="1"/>
</dbReference>
<dbReference type="InterPro" id="IPR036604">
    <property type="entry name" value="PurS-like_sf"/>
</dbReference>
<keyword evidence="5 6" id="KW-0067">ATP-binding</keyword>
<comment type="subcellular location">
    <subcellularLocation>
        <location evidence="6">Cytoplasm</location>
    </subcellularLocation>
</comment>
<dbReference type="EMBL" id="CADCTO010000273">
    <property type="protein sequence ID" value="CAA9254858.1"/>
    <property type="molecule type" value="Genomic_DNA"/>
</dbReference>
<proteinExistence type="inferred from homology"/>
<comment type="function">
    <text evidence="6">Part of the phosphoribosylformylglycinamidine synthase complex involved in the purines biosynthetic pathway. Catalyzes the ATP-dependent conversion of formylglycinamide ribonucleotide (FGAR) and glutamine to yield formylglycinamidine ribonucleotide (FGAM) and glutamate. The FGAM synthase complex is composed of three subunits. PurQ produces an ammonia molecule by converting glutamine to glutamate. PurL transfers the ammonia molecule to FGAR to form FGAM in an ATP-dependent manner. PurS interacts with PurQ and PurL and is thought to assist in the transfer of the ammonia molecule from PurQ to PurL.</text>
</comment>
<evidence type="ECO:0000256" key="2">
    <source>
        <dbReference type="ARBA" id="ARBA00022598"/>
    </source>
</evidence>
<dbReference type="GO" id="GO:0006189">
    <property type="term" value="P:'de novo' IMP biosynthetic process"/>
    <property type="evidence" value="ECO:0007669"/>
    <property type="project" value="UniProtKB-UniRule"/>
</dbReference>
<dbReference type="EC" id="6.3.5.3" evidence="6"/>
<dbReference type="InterPro" id="IPR003850">
    <property type="entry name" value="PurS"/>
</dbReference>
<evidence type="ECO:0000313" key="7">
    <source>
        <dbReference type="EMBL" id="CAA9254858.1"/>
    </source>
</evidence>
<evidence type="ECO:0000256" key="5">
    <source>
        <dbReference type="ARBA" id="ARBA00022840"/>
    </source>
</evidence>
<protein>
    <recommendedName>
        <fullName evidence="6">Phosphoribosylformylglycinamidine synthase subunit PurS</fullName>
        <shortName evidence="6">FGAM synthase</shortName>
        <ecNumber evidence="6">6.3.5.3</ecNumber>
    </recommendedName>
    <alternativeName>
        <fullName evidence="6">Formylglycinamide ribonucleotide amidotransferase subunit III</fullName>
        <shortName evidence="6">FGAR amidotransferase III</shortName>
        <shortName evidence="6">FGAR-AT III</shortName>
    </alternativeName>
    <alternativeName>
        <fullName evidence="6">Phosphoribosylformylglycinamidine synthase subunit III</fullName>
    </alternativeName>
</protein>
<comment type="catalytic activity">
    <reaction evidence="6">
        <text>N(2)-formyl-N(1)-(5-phospho-beta-D-ribosyl)glycinamide + L-glutamine + ATP + H2O = 2-formamido-N(1)-(5-O-phospho-beta-D-ribosyl)acetamidine + L-glutamate + ADP + phosphate + H(+)</text>
        <dbReference type="Rhea" id="RHEA:17129"/>
        <dbReference type="ChEBI" id="CHEBI:15377"/>
        <dbReference type="ChEBI" id="CHEBI:15378"/>
        <dbReference type="ChEBI" id="CHEBI:29985"/>
        <dbReference type="ChEBI" id="CHEBI:30616"/>
        <dbReference type="ChEBI" id="CHEBI:43474"/>
        <dbReference type="ChEBI" id="CHEBI:58359"/>
        <dbReference type="ChEBI" id="CHEBI:147286"/>
        <dbReference type="ChEBI" id="CHEBI:147287"/>
        <dbReference type="ChEBI" id="CHEBI:456216"/>
        <dbReference type="EC" id="6.3.5.3"/>
    </reaction>
</comment>